<dbReference type="EMBL" id="CAJHJG010006324">
    <property type="protein sequence ID" value="CAD6956286.1"/>
    <property type="molecule type" value="Genomic_DNA"/>
</dbReference>
<sequence>MYPNRALPGIKGEGHHIDFWSEEPEQYHTEADLTVRPDEPLETVAVKASKIAEILQAGVYLSAQDEQLGSNSEEHPCINWDLDRDTFQPKKRASSTIDKRCEALARMYDVPVSRASIENVAYFYKAYSQPVPIVTAVAKIIGAERNAGGQSLRGRQEYVLAKRLRAHMATRINDIQRWSNQREAKAILKDVERTMQALHIRIGSLAPAPEEFRKAGWSVEDSLGQVGFKKAVADLRKTLAASTTGVNCRDAGAIAIAEVLGPTRTGGCVARAQCLRGRGGH</sequence>
<proteinExistence type="predicted"/>
<evidence type="ECO:0000313" key="1">
    <source>
        <dbReference type="EMBL" id="CAD6956286.1"/>
    </source>
</evidence>
<protein>
    <submittedName>
        <fullName evidence="1">Uncharacterized protein</fullName>
    </submittedName>
</protein>
<keyword evidence="2" id="KW-1185">Reference proteome</keyword>
<reference evidence="1" key="1">
    <citation type="submission" date="2020-10" db="EMBL/GenBank/DDBJ databases">
        <authorList>
            <person name="Sedaghatjoo S."/>
        </authorList>
    </citation>
    <scope>NUCLEOTIDE SEQUENCE</scope>
    <source>
        <strain evidence="1">AZH3</strain>
    </source>
</reference>
<comment type="caution">
    <text evidence="1">The sequence shown here is derived from an EMBL/GenBank/DDBJ whole genome shotgun (WGS) entry which is preliminary data.</text>
</comment>
<name>A0ABN7J715_9BASI</name>
<accession>A0ABN7J715</accession>
<gene>
    <name evidence="1" type="ORF">JKIAZH3_G7590</name>
</gene>
<dbReference type="Proteomes" id="UP000836402">
    <property type="component" value="Unassembled WGS sequence"/>
</dbReference>
<organism evidence="1 2">
    <name type="scientific">Tilletia caries</name>
    <name type="common">wheat bunt fungus</name>
    <dbReference type="NCBI Taxonomy" id="13290"/>
    <lineage>
        <taxon>Eukaryota</taxon>
        <taxon>Fungi</taxon>
        <taxon>Dikarya</taxon>
        <taxon>Basidiomycota</taxon>
        <taxon>Ustilaginomycotina</taxon>
        <taxon>Exobasidiomycetes</taxon>
        <taxon>Tilletiales</taxon>
        <taxon>Tilletiaceae</taxon>
        <taxon>Tilletia</taxon>
    </lineage>
</organism>
<evidence type="ECO:0000313" key="2">
    <source>
        <dbReference type="Proteomes" id="UP000836402"/>
    </source>
</evidence>